<sequence>MHHSSNILLILTGLGVANMVTGHPVDRKTLFNLGSTSKSLVPHILADILNDKENHDGRIAWNSTLREILRHSHDFEVPLPWADTTLKDMLVYKSGSSAADLATMVGLPKEVTMEEIVRRLRFLPDHADFLHSNHYSNIMYTVAGHLAERLTGMSWLELVKRRVLEKHHMNTSSFAPEGMTQEDSAYPYRFHSSKDPFVEQNVSLFNLQPFLPVGSLMASADDITKWLRHLLHNLHATGNDSGINMLISDAFHQWVTVPGNHREGTLAHESEVALGYGMGWYSSTYRGQRRFKFSGSLYAYNSQIWLFPDSMSAIFVAINGPGNERALRALDGIMFYISDITLGKSTWVDTNLTCCCHAADYDYDDHKEEIAPEELKMVKYLAPVEKYIGSYGHGLVGDLKIEPNEAGVLILKLGRNLKGELTPGVTESKLKFTVSSPLLGH</sequence>
<proteinExistence type="predicted"/>
<feature type="domain" description="Beta-lactamase-related" evidence="2">
    <location>
        <begin position="12"/>
        <end position="326"/>
    </location>
</feature>
<reference evidence="3" key="1">
    <citation type="submission" date="2021-04" db="EMBL/GenBank/DDBJ databases">
        <authorList>
            <consortium name="Molecular Ecology Group"/>
        </authorList>
    </citation>
    <scope>NUCLEOTIDE SEQUENCE</scope>
</reference>
<evidence type="ECO:0000259" key="2">
    <source>
        <dbReference type="Pfam" id="PF00144"/>
    </source>
</evidence>
<keyword evidence="1" id="KW-0732">Signal</keyword>
<dbReference type="Pfam" id="PF00144">
    <property type="entry name" value="Beta-lactamase"/>
    <property type="match status" value="1"/>
</dbReference>
<protein>
    <recommendedName>
        <fullName evidence="2">Beta-lactamase-related domain-containing protein</fullName>
    </recommendedName>
</protein>
<organism evidence="3 4">
    <name type="scientific">Candidula unifasciata</name>
    <dbReference type="NCBI Taxonomy" id="100452"/>
    <lineage>
        <taxon>Eukaryota</taxon>
        <taxon>Metazoa</taxon>
        <taxon>Spiralia</taxon>
        <taxon>Lophotrochozoa</taxon>
        <taxon>Mollusca</taxon>
        <taxon>Gastropoda</taxon>
        <taxon>Heterobranchia</taxon>
        <taxon>Euthyneura</taxon>
        <taxon>Panpulmonata</taxon>
        <taxon>Eupulmonata</taxon>
        <taxon>Stylommatophora</taxon>
        <taxon>Helicina</taxon>
        <taxon>Helicoidea</taxon>
        <taxon>Geomitridae</taxon>
        <taxon>Candidula</taxon>
    </lineage>
</organism>
<dbReference type="PANTHER" id="PTHR46825:SF15">
    <property type="entry name" value="BETA-LACTAMASE-RELATED DOMAIN-CONTAINING PROTEIN"/>
    <property type="match status" value="1"/>
</dbReference>
<feature type="chain" id="PRO_5035833338" description="Beta-lactamase-related domain-containing protein" evidence="1">
    <location>
        <begin position="23"/>
        <end position="441"/>
    </location>
</feature>
<accession>A0A8S3YMJ7</accession>
<evidence type="ECO:0000313" key="4">
    <source>
        <dbReference type="Proteomes" id="UP000678393"/>
    </source>
</evidence>
<dbReference type="PANTHER" id="PTHR46825">
    <property type="entry name" value="D-ALANYL-D-ALANINE-CARBOXYPEPTIDASE/ENDOPEPTIDASE AMPH"/>
    <property type="match status" value="1"/>
</dbReference>
<dbReference type="EMBL" id="CAJHNH020000511">
    <property type="protein sequence ID" value="CAG5118183.1"/>
    <property type="molecule type" value="Genomic_DNA"/>
</dbReference>
<dbReference type="Gene3D" id="3.40.710.10">
    <property type="entry name" value="DD-peptidase/beta-lactamase superfamily"/>
    <property type="match status" value="1"/>
</dbReference>
<dbReference type="OrthoDB" id="5946976at2759"/>
<comment type="caution">
    <text evidence="3">The sequence shown here is derived from an EMBL/GenBank/DDBJ whole genome shotgun (WGS) entry which is preliminary data.</text>
</comment>
<dbReference type="SUPFAM" id="SSF56601">
    <property type="entry name" value="beta-lactamase/transpeptidase-like"/>
    <property type="match status" value="1"/>
</dbReference>
<keyword evidence="4" id="KW-1185">Reference proteome</keyword>
<gene>
    <name evidence="3" type="ORF">CUNI_LOCUS3741</name>
</gene>
<name>A0A8S3YMJ7_9EUPU</name>
<dbReference type="AlphaFoldDB" id="A0A8S3YMJ7"/>
<evidence type="ECO:0000313" key="3">
    <source>
        <dbReference type="EMBL" id="CAG5118183.1"/>
    </source>
</evidence>
<dbReference type="InterPro" id="IPR001466">
    <property type="entry name" value="Beta-lactam-related"/>
</dbReference>
<dbReference type="InterPro" id="IPR050491">
    <property type="entry name" value="AmpC-like"/>
</dbReference>
<dbReference type="InterPro" id="IPR012338">
    <property type="entry name" value="Beta-lactam/transpept-like"/>
</dbReference>
<evidence type="ECO:0000256" key="1">
    <source>
        <dbReference type="SAM" id="SignalP"/>
    </source>
</evidence>
<dbReference type="Proteomes" id="UP000678393">
    <property type="component" value="Unassembled WGS sequence"/>
</dbReference>
<feature type="signal peptide" evidence="1">
    <location>
        <begin position="1"/>
        <end position="22"/>
    </location>
</feature>